<protein>
    <submittedName>
        <fullName evidence="2">Helix-turn-helix domain-containing protein</fullName>
    </submittedName>
</protein>
<organism evidence="2 3">
    <name type="scientific">Bradyrhizobium pachyrhizi</name>
    <dbReference type="NCBI Taxonomy" id="280333"/>
    <lineage>
        <taxon>Bacteria</taxon>
        <taxon>Pseudomonadati</taxon>
        <taxon>Pseudomonadota</taxon>
        <taxon>Alphaproteobacteria</taxon>
        <taxon>Hyphomicrobiales</taxon>
        <taxon>Nitrobacteraceae</taxon>
        <taxon>Bradyrhizobium</taxon>
    </lineage>
</organism>
<dbReference type="SUPFAM" id="SSF47413">
    <property type="entry name" value="lambda repressor-like DNA-binding domains"/>
    <property type="match status" value="1"/>
</dbReference>
<dbReference type="InterPro" id="IPR010982">
    <property type="entry name" value="Lambda_DNA-bd_dom_sf"/>
</dbReference>
<evidence type="ECO:0000313" key="2">
    <source>
        <dbReference type="EMBL" id="MVT69962.1"/>
    </source>
</evidence>
<dbReference type="Pfam" id="PF01381">
    <property type="entry name" value="HTH_3"/>
    <property type="match status" value="1"/>
</dbReference>
<keyword evidence="3" id="KW-1185">Reference proteome</keyword>
<dbReference type="EMBL" id="WQNF01000036">
    <property type="protein sequence ID" value="MVT69962.1"/>
    <property type="molecule type" value="Genomic_DNA"/>
</dbReference>
<dbReference type="Gene3D" id="1.10.260.40">
    <property type="entry name" value="lambda repressor-like DNA-binding domains"/>
    <property type="match status" value="1"/>
</dbReference>
<evidence type="ECO:0000259" key="1">
    <source>
        <dbReference type="PROSITE" id="PS50943"/>
    </source>
</evidence>
<dbReference type="GO" id="GO:0003677">
    <property type="term" value="F:DNA binding"/>
    <property type="evidence" value="ECO:0007669"/>
    <property type="project" value="InterPro"/>
</dbReference>
<gene>
    <name evidence="2" type="ORF">GPL21_33285</name>
</gene>
<dbReference type="PROSITE" id="PS50943">
    <property type="entry name" value="HTH_CROC1"/>
    <property type="match status" value="1"/>
</dbReference>
<comment type="caution">
    <text evidence="2">The sequence shown here is derived from an EMBL/GenBank/DDBJ whole genome shotgun (WGS) entry which is preliminary data.</text>
</comment>
<dbReference type="SMART" id="SM00530">
    <property type="entry name" value="HTH_XRE"/>
    <property type="match status" value="1"/>
</dbReference>
<sequence>MLTSEMVRAARALLRWEQADLAEKAGVSLPTIKRIEKEPGPIPGRTATAQAIEAAFAKARIEFSFDRGEAVTKLRPSIK</sequence>
<reference evidence="2 3" key="1">
    <citation type="submission" date="2019-12" db="EMBL/GenBank/DDBJ databases">
        <title>Draft genome sequences Bradyrhizobium cajani AMBPC1010, Bradyrhizobium pachyrhizi AMBPC1040 and Bradyrhizobium yuanmingense ALSPC3051, three plant growth promoting strains isolated from nodules of Cajanus cajan L. in Dominican Republic.</title>
        <authorList>
            <person name="Flores-Felix J.D."/>
            <person name="Araujo J."/>
            <person name="Diaz-Alcantara C."/>
            <person name="Gonzalez-Andres F."/>
            <person name="Velazquez E."/>
        </authorList>
    </citation>
    <scope>NUCLEOTIDE SEQUENCE [LARGE SCALE GENOMIC DNA]</scope>
    <source>
        <strain evidence="2 3">1040</strain>
    </source>
</reference>
<dbReference type="CDD" id="cd00093">
    <property type="entry name" value="HTH_XRE"/>
    <property type="match status" value="1"/>
</dbReference>
<dbReference type="Proteomes" id="UP000436468">
    <property type="component" value="Unassembled WGS sequence"/>
</dbReference>
<name>A0A844T356_9BRAD</name>
<proteinExistence type="predicted"/>
<dbReference type="AlphaFoldDB" id="A0A844T356"/>
<evidence type="ECO:0000313" key="3">
    <source>
        <dbReference type="Proteomes" id="UP000436468"/>
    </source>
</evidence>
<accession>A0A844T356</accession>
<dbReference type="InterPro" id="IPR001387">
    <property type="entry name" value="Cro/C1-type_HTH"/>
</dbReference>
<feature type="domain" description="HTH cro/C1-type" evidence="1">
    <location>
        <begin position="7"/>
        <end position="37"/>
    </location>
</feature>